<name>A0A210PFP7_MIZYE</name>
<gene>
    <name evidence="5" type="ORF">KP79_PYT03891</name>
</gene>
<sequence>MASVLIDKFLFGVFFFLTLQFNVWCSNRMLEPNLRIAAFNLKVFGDKKLQNSDVVNILVKIIKRYDITIVQEIRDIDGSSFKTLMEKLNSQAMDPEYASVLSDRLGKTNSKEEYGMIYRKGLVLLVDTYQYPDPSYTFFERPPFAFRVRTNAVDLDEFAIIAIHTKPENAVEEIKKLVDVYQNTSDHWNGLKNILIAGDFNAGCRYVTASEMKTIALRNDPSYTWLIGDNVDTTTYNSDCAYDRFVVAGDALKAAIVPGTARVFRFDEEYKLTEEETKDVSDHYPIEVDIRGKVDRSELDKFHSYMSMSFQDITVHPKSAIEQITRSLVFKKNGFSISYEMSSKVRAHAKASLDNKTKSEILTTLERIHKDSSPLITEQVLELTELYLNSPIMNGIPGAHGFLVPYNGLAARSDNTTSVKSFQCDTQHLKAVNVTLNI</sequence>
<protein>
    <submittedName>
        <fullName evidence="5">Deoxyribonuclease-1</fullName>
    </submittedName>
</protein>
<evidence type="ECO:0000256" key="1">
    <source>
        <dbReference type="ARBA" id="ARBA00007359"/>
    </source>
</evidence>
<dbReference type="STRING" id="6573.A0A210PFP7"/>
<dbReference type="PANTHER" id="PTHR11371:SF33">
    <property type="entry name" value="ENDONUCLEASE_EXONUCLEASE_PHOSPHATASE DOMAIN-CONTAINING PROTEIN"/>
    <property type="match status" value="1"/>
</dbReference>
<dbReference type="GO" id="GO:0004530">
    <property type="term" value="F:deoxyribonuclease I activity"/>
    <property type="evidence" value="ECO:0007669"/>
    <property type="project" value="TreeGrafter"/>
</dbReference>
<dbReference type="InterPro" id="IPR036691">
    <property type="entry name" value="Endo/exonu/phosph_ase_sf"/>
</dbReference>
<dbReference type="EMBL" id="NEDP02076732">
    <property type="protein sequence ID" value="OWF35323.1"/>
    <property type="molecule type" value="Genomic_DNA"/>
</dbReference>
<dbReference type="OrthoDB" id="10061407at2759"/>
<dbReference type="InterPro" id="IPR005135">
    <property type="entry name" value="Endo/exonuclease/phosphatase"/>
</dbReference>
<dbReference type="GO" id="GO:0003677">
    <property type="term" value="F:DNA binding"/>
    <property type="evidence" value="ECO:0007669"/>
    <property type="project" value="TreeGrafter"/>
</dbReference>
<evidence type="ECO:0000313" key="6">
    <source>
        <dbReference type="Proteomes" id="UP000242188"/>
    </source>
</evidence>
<dbReference type="PRINTS" id="PR00130">
    <property type="entry name" value="DNASEI"/>
</dbReference>
<evidence type="ECO:0000313" key="5">
    <source>
        <dbReference type="EMBL" id="OWF35323.1"/>
    </source>
</evidence>
<dbReference type="Gene3D" id="3.60.10.10">
    <property type="entry name" value="Endonuclease/exonuclease/phosphatase"/>
    <property type="match status" value="1"/>
</dbReference>
<dbReference type="GO" id="GO:0005634">
    <property type="term" value="C:nucleus"/>
    <property type="evidence" value="ECO:0007669"/>
    <property type="project" value="TreeGrafter"/>
</dbReference>
<reference evidence="5 6" key="1">
    <citation type="journal article" date="2017" name="Nat. Ecol. Evol.">
        <title>Scallop genome provides insights into evolution of bilaterian karyotype and development.</title>
        <authorList>
            <person name="Wang S."/>
            <person name="Zhang J."/>
            <person name="Jiao W."/>
            <person name="Li J."/>
            <person name="Xun X."/>
            <person name="Sun Y."/>
            <person name="Guo X."/>
            <person name="Huan P."/>
            <person name="Dong B."/>
            <person name="Zhang L."/>
            <person name="Hu X."/>
            <person name="Sun X."/>
            <person name="Wang J."/>
            <person name="Zhao C."/>
            <person name="Wang Y."/>
            <person name="Wang D."/>
            <person name="Huang X."/>
            <person name="Wang R."/>
            <person name="Lv J."/>
            <person name="Li Y."/>
            <person name="Zhang Z."/>
            <person name="Liu B."/>
            <person name="Lu W."/>
            <person name="Hui Y."/>
            <person name="Liang J."/>
            <person name="Zhou Z."/>
            <person name="Hou R."/>
            <person name="Li X."/>
            <person name="Liu Y."/>
            <person name="Li H."/>
            <person name="Ning X."/>
            <person name="Lin Y."/>
            <person name="Zhao L."/>
            <person name="Xing Q."/>
            <person name="Dou J."/>
            <person name="Li Y."/>
            <person name="Mao J."/>
            <person name="Guo H."/>
            <person name="Dou H."/>
            <person name="Li T."/>
            <person name="Mu C."/>
            <person name="Jiang W."/>
            <person name="Fu Q."/>
            <person name="Fu X."/>
            <person name="Miao Y."/>
            <person name="Liu J."/>
            <person name="Yu Q."/>
            <person name="Li R."/>
            <person name="Liao H."/>
            <person name="Li X."/>
            <person name="Kong Y."/>
            <person name="Jiang Z."/>
            <person name="Chourrout D."/>
            <person name="Li R."/>
            <person name="Bao Z."/>
        </authorList>
    </citation>
    <scope>NUCLEOTIDE SEQUENCE [LARGE SCALE GENOMIC DNA]</scope>
    <source>
        <strain evidence="5 6">PY_sf001</strain>
    </source>
</reference>
<dbReference type="GO" id="GO:0006308">
    <property type="term" value="P:DNA catabolic process"/>
    <property type="evidence" value="ECO:0007669"/>
    <property type="project" value="InterPro"/>
</dbReference>
<dbReference type="InterPro" id="IPR016202">
    <property type="entry name" value="DNase_I"/>
</dbReference>
<dbReference type="PANTHER" id="PTHR11371">
    <property type="entry name" value="DEOXYRIBONUCLEASE"/>
    <property type="match status" value="1"/>
</dbReference>
<keyword evidence="2" id="KW-0540">Nuclease</keyword>
<dbReference type="SUPFAM" id="SSF56219">
    <property type="entry name" value="DNase I-like"/>
    <property type="match status" value="1"/>
</dbReference>
<evidence type="ECO:0000256" key="3">
    <source>
        <dbReference type="ARBA" id="ARBA00022801"/>
    </source>
</evidence>
<dbReference type="Pfam" id="PF03372">
    <property type="entry name" value="Exo_endo_phos"/>
    <property type="match status" value="1"/>
</dbReference>
<evidence type="ECO:0000259" key="4">
    <source>
        <dbReference type="Pfam" id="PF03372"/>
    </source>
</evidence>
<dbReference type="SMART" id="SM00476">
    <property type="entry name" value="DNaseIc"/>
    <property type="match status" value="1"/>
</dbReference>
<comment type="similarity">
    <text evidence="1">Belongs to the DNase I family.</text>
</comment>
<organism evidence="5 6">
    <name type="scientific">Mizuhopecten yessoensis</name>
    <name type="common">Japanese scallop</name>
    <name type="synonym">Patinopecten yessoensis</name>
    <dbReference type="NCBI Taxonomy" id="6573"/>
    <lineage>
        <taxon>Eukaryota</taxon>
        <taxon>Metazoa</taxon>
        <taxon>Spiralia</taxon>
        <taxon>Lophotrochozoa</taxon>
        <taxon>Mollusca</taxon>
        <taxon>Bivalvia</taxon>
        <taxon>Autobranchia</taxon>
        <taxon>Pteriomorphia</taxon>
        <taxon>Pectinida</taxon>
        <taxon>Pectinoidea</taxon>
        <taxon>Pectinidae</taxon>
        <taxon>Mizuhopecten</taxon>
    </lineage>
</organism>
<evidence type="ECO:0000256" key="2">
    <source>
        <dbReference type="ARBA" id="ARBA00022722"/>
    </source>
</evidence>
<keyword evidence="3" id="KW-0378">Hydrolase</keyword>
<comment type="caution">
    <text evidence="5">The sequence shown here is derived from an EMBL/GenBank/DDBJ whole genome shotgun (WGS) entry which is preliminary data.</text>
</comment>
<proteinExistence type="inferred from homology"/>
<dbReference type="CDD" id="cd10282">
    <property type="entry name" value="DNase1"/>
    <property type="match status" value="1"/>
</dbReference>
<accession>A0A210PFP7</accession>
<keyword evidence="6" id="KW-1185">Reference proteome</keyword>
<feature type="domain" description="Endonuclease/exonuclease/phosphatase" evidence="4">
    <location>
        <begin position="20"/>
        <end position="283"/>
    </location>
</feature>
<dbReference type="Proteomes" id="UP000242188">
    <property type="component" value="Unassembled WGS sequence"/>
</dbReference>
<dbReference type="AlphaFoldDB" id="A0A210PFP7"/>